<gene>
    <name evidence="1" type="ORF">EZS28_034019</name>
</gene>
<feature type="non-terminal residue" evidence="1">
    <location>
        <position position="1"/>
    </location>
</feature>
<organism evidence="1 2">
    <name type="scientific">Streblomastix strix</name>
    <dbReference type="NCBI Taxonomy" id="222440"/>
    <lineage>
        <taxon>Eukaryota</taxon>
        <taxon>Metamonada</taxon>
        <taxon>Preaxostyla</taxon>
        <taxon>Oxymonadida</taxon>
        <taxon>Streblomastigidae</taxon>
        <taxon>Streblomastix</taxon>
    </lineage>
</organism>
<accession>A0A5J4UJP1</accession>
<proteinExistence type="predicted"/>
<dbReference type="AlphaFoldDB" id="A0A5J4UJP1"/>
<reference evidence="1 2" key="1">
    <citation type="submission" date="2019-03" db="EMBL/GenBank/DDBJ databases">
        <title>Single cell metagenomics reveals metabolic interactions within the superorganism composed of flagellate Streblomastix strix and complex community of Bacteroidetes bacteria on its surface.</title>
        <authorList>
            <person name="Treitli S.C."/>
            <person name="Kolisko M."/>
            <person name="Husnik F."/>
            <person name="Keeling P."/>
            <person name="Hampl V."/>
        </authorList>
    </citation>
    <scope>NUCLEOTIDE SEQUENCE [LARGE SCALE GENOMIC DNA]</scope>
    <source>
        <strain evidence="1">ST1C</strain>
    </source>
</reference>
<evidence type="ECO:0000313" key="2">
    <source>
        <dbReference type="Proteomes" id="UP000324800"/>
    </source>
</evidence>
<name>A0A5J4UJP1_9EUKA</name>
<sequence length="58" mass="6868">KYPQKIYFLQKASKANSLQLKPKKSKKLAKDDLYQEKTQKQFPFKSKYDVIRKASQTS</sequence>
<dbReference type="EMBL" id="SNRW01015368">
    <property type="protein sequence ID" value="KAA6370454.1"/>
    <property type="molecule type" value="Genomic_DNA"/>
</dbReference>
<comment type="caution">
    <text evidence="1">The sequence shown here is derived from an EMBL/GenBank/DDBJ whole genome shotgun (WGS) entry which is preliminary data.</text>
</comment>
<dbReference type="Proteomes" id="UP000324800">
    <property type="component" value="Unassembled WGS sequence"/>
</dbReference>
<evidence type="ECO:0000313" key="1">
    <source>
        <dbReference type="EMBL" id="KAA6370454.1"/>
    </source>
</evidence>
<protein>
    <submittedName>
        <fullName evidence="1">Uncharacterized protein</fullName>
    </submittedName>
</protein>